<dbReference type="Gene3D" id="1.10.10.2830">
    <property type="match status" value="1"/>
</dbReference>
<dbReference type="GO" id="GO:0003677">
    <property type="term" value="F:DNA binding"/>
    <property type="evidence" value="ECO:0007669"/>
    <property type="project" value="InterPro"/>
</dbReference>
<organism evidence="3 4">
    <name type="scientific">Donghicola tyrosinivorans</name>
    <dbReference type="NCBI Taxonomy" id="1652492"/>
    <lineage>
        <taxon>Bacteria</taxon>
        <taxon>Pseudomonadati</taxon>
        <taxon>Pseudomonadota</taxon>
        <taxon>Alphaproteobacteria</taxon>
        <taxon>Rhodobacterales</taxon>
        <taxon>Roseobacteraceae</taxon>
        <taxon>Donghicola</taxon>
    </lineage>
</organism>
<dbReference type="RefSeq" id="WP_106264691.1">
    <property type="nucleotide sequence ID" value="NZ_PVTQ01000006.1"/>
</dbReference>
<dbReference type="InterPro" id="IPR037972">
    <property type="entry name" value="RepB_N"/>
</dbReference>
<dbReference type="Pfam" id="PF07506">
    <property type="entry name" value="RepB"/>
    <property type="match status" value="1"/>
</dbReference>
<proteinExistence type="inferred from homology"/>
<evidence type="ECO:0000259" key="2">
    <source>
        <dbReference type="SMART" id="SM00470"/>
    </source>
</evidence>
<dbReference type="PANTHER" id="PTHR33375:SF1">
    <property type="entry name" value="CHROMOSOME-PARTITIONING PROTEIN PARB-RELATED"/>
    <property type="match status" value="1"/>
</dbReference>
<dbReference type="SUPFAM" id="SSF110849">
    <property type="entry name" value="ParB/Sulfiredoxin"/>
    <property type="match status" value="1"/>
</dbReference>
<dbReference type="SMART" id="SM00470">
    <property type="entry name" value="ParB"/>
    <property type="match status" value="1"/>
</dbReference>
<dbReference type="Pfam" id="PF02195">
    <property type="entry name" value="ParB_N"/>
    <property type="match status" value="1"/>
</dbReference>
<name>A0A2T0WRV3_9RHOB</name>
<dbReference type="PANTHER" id="PTHR33375">
    <property type="entry name" value="CHROMOSOME-PARTITIONING PROTEIN PARB-RELATED"/>
    <property type="match status" value="1"/>
</dbReference>
<protein>
    <submittedName>
        <fullName evidence="3">ParB family chromosome partitioning protein</fullName>
    </submittedName>
</protein>
<dbReference type="InterPro" id="IPR017819">
    <property type="entry name" value="Plasmid_partition_RepB"/>
</dbReference>
<comment type="caution">
    <text evidence="3">The sequence shown here is derived from an EMBL/GenBank/DDBJ whole genome shotgun (WGS) entry which is preliminary data.</text>
</comment>
<sequence length="309" mass="33681">MARKNLLGNLMGPGAMTPPEAIAPRRTTGAIGAVSQQIADLKTRALVEVAAELIDDAGLQDRLDDDPAGIEALVASIREYGQQVPVLLRQSPKDAARYEVVYGRRRVRALRQLGQPVRAMVRVLTDRDLIVAQGQENAARKDLTFIEKANFARQMVESGFERKVICDALHIDKTVISRMLSVTDAVPYPIIVAIGAAPSVGRDRWLSLAERIKGRAIGQLVEMAVGSSSDERFQSMFDALAPEKLKPARGGKRAVVAVDGQTLGEVAHKGGKTVLTLQENSGFDQWLIDNLKTLHQQFLKDADEAPESK</sequence>
<keyword evidence="4" id="KW-1185">Reference proteome</keyword>
<dbReference type="NCBIfam" id="TIGR03454">
    <property type="entry name" value="partition_RepB"/>
    <property type="match status" value="1"/>
</dbReference>
<comment type="similarity">
    <text evidence="1">Belongs to the ParB family.</text>
</comment>
<feature type="domain" description="ParB-like N-terminal" evidence="2">
    <location>
        <begin position="47"/>
        <end position="138"/>
    </location>
</feature>
<dbReference type="GO" id="GO:0005694">
    <property type="term" value="C:chromosome"/>
    <property type="evidence" value="ECO:0007669"/>
    <property type="project" value="TreeGrafter"/>
</dbReference>
<gene>
    <name evidence="3" type="ORF">CLV74_106131</name>
</gene>
<evidence type="ECO:0000256" key="1">
    <source>
        <dbReference type="ARBA" id="ARBA00006295"/>
    </source>
</evidence>
<dbReference type="Proteomes" id="UP000238392">
    <property type="component" value="Unassembled WGS sequence"/>
</dbReference>
<dbReference type="GO" id="GO:0007059">
    <property type="term" value="P:chromosome segregation"/>
    <property type="evidence" value="ECO:0007669"/>
    <property type="project" value="TreeGrafter"/>
</dbReference>
<dbReference type="OrthoDB" id="7908920at2"/>
<reference evidence="3 4" key="1">
    <citation type="submission" date="2018-03" db="EMBL/GenBank/DDBJ databases">
        <title>Genomic Encyclopedia of Archaeal and Bacterial Type Strains, Phase II (KMG-II): from individual species to whole genera.</title>
        <authorList>
            <person name="Goeker M."/>
        </authorList>
    </citation>
    <scope>NUCLEOTIDE SEQUENCE [LARGE SCALE GENOMIC DNA]</scope>
    <source>
        <strain evidence="3 4">DSM 100212</strain>
    </source>
</reference>
<dbReference type="NCBIfam" id="TIGR00180">
    <property type="entry name" value="parB_part"/>
    <property type="match status" value="1"/>
</dbReference>
<dbReference type="InterPro" id="IPR011111">
    <property type="entry name" value="Plasmid_RepB"/>
</dbReference>
<dbReference type="InterPro" id="IPR050336">
    <property type="entry name" value="Chromosome_partition/occlusion"/>
</dbReference>
<dbReference type="Gene3D" id="3.90.1530.30">
    <property type="match status" value="1"/>
</dbReference>
<evidence type="ECO:0000313" key="4">
    <source>
        <dbReference type="Proteomes" id="UP000238392"/>
    </source>
</evidence>
<dbReference type="EMBL" id="PVTQ01000006">
    <property type="protein sequence ID" value="PRY89429.1"/>
    <property type="molecule type" value="Genomic_DNA"/>
</dbReference>
<accession>A0A2T0WRV3</accession>
<dbReference type="InterPro" id="IPR003115">
    <property type="entry name" value="ParB_N"/>
</dbReference>
<dbReference type="CDD" id="cd16405">
    <property type="entry name" value="RepB_like_N"/>
    <property type="match status" value="1"/>
</dbReference>
<evidence type="ECO:0000313" key="3">
    <source>
        <dbReference type="EMBL" id="PRY89429.1"/>
    </source>
</evidence>
<dbReference type="AlphaFoldDB" id="A0A2T0WRV3"/>
<dbReference type="InterPro" id="IPR036086">
    <property type="entry name" value="ParB/Sulfiredoxin_sf"/>
</dbReference>
<dbReference type="InterPro" id="IPR004437">
    <property type="entry name" value="ParB/RepB/Spo0J"/>
</dbReference>
<dbReference type="SUPFAM" id="SSF109709">
    <property type="entry name" value="KorB DNA-binding domain-like"/>
    <property type="match status" value="1"/>
</dbReference>